<sequence>MISSTKEDGRIGVVVPHGVLFREGDEGKIRKGLLVGKDDFTGDLIEAVIGLPPALFFNTGISASVVIINKKKTAELKNKVIFIDASQECDDSDKMSRLREEDIHKITQEYSKAKQALIEAGEQTSESLPKLLESVAVDKYLRVVDIREIEENEFNLNLSRYIDNSEPEEIVDVFGSLERLAKLEGELKQVTEKLVTQISVLNIEATCNEQ</sequence>
<dbReference type="Proteomes" id="UP000092876">
    <property type="component" value="Unassembled WGS sequence"/>
</dbReference>
<comment type="catalytic activity">
    <reaction evidence="7">
        <text>a 2'-deoxyadenosine in DNA + S-adenosyl-L-methionine = an N(6)-methyl-2'-deoxyadenosine in DNA + S-adenosyl-L-homocysteine + H(+)</text>
        <dbReference type="Rhea" id="RHEA:15197"/>
        <dbReference type="Rhea" id="RHEA-COMP:12418"/>
        <dbReference type="Rhea" id="RHEA-COMP:12419"/>
        <dbReference type="ChEBI" id="CHEBI:15378"/>
        <dbReference type="ChEBI" id="CHEBI:57856"/>
        <dbReference type="ChEBI" id="CHEBI:59789"/>
        <dbReference type="ChEBI" id="CHEBI:90615"/>
        <dbReference type="ChEBI" id="CHEBI:90616"/>
        <dbReference type="EC" id="2.1.1.72"/>
    </reaction>
</comment>
<dbReference type="Pfam" id="PF02384">
    <property type="entry name" value="N6_Mtase"/>
    <property type="match status" value="1"/>
</dbReference>
<dbReference type="GO" id="GO:0032259">
    <property type="term" value="P:methylation"/>
    <property type="evidence" value="ECO:0007669"/>
    <property type="project" value="UniProtKB-KW"/>
</dbReference>
<dbReference type="AlphaFoldDB" id="A0A1C3IL78"/>
<name>A0A1C3IL78_9VIBR</name>
<evidence type="ECO:0000256" key="7">
    <source>
        <dbReference type="ARBA" id="ARBA00047942"/>
    </source>
</evidence>
<proteinExistence type="inferred from homology"/>
<evidence type="ECO:0000256" key="2">
    <source>
        <dbReference type="ARBA" id="ARBA00011900"/>
    </source>
</evidence>
<evidence type="ECO:0000256" key="5">
    <source>
        <dbReference type="ARBA" id="ARBA00022691"/>
    </source>
</evidence>
<dbReference type="SUPFAM" id="SSF53335">
    <property type="entry name" value="S-adenosyl-L-methionine-dependent methyltransferases"/>
    <property type="match status" value="1"/>
</dbReference>
<evidence type="ECO:0000256" key="3">
    <source>
        <dbReference type="ARBA" id="ARBA00022603"/>
    </source>
</evidence>
<evidence type="ECO:0000256" key="4">
    <source>
        <dbReference type="ARBA" id="ARBA00022679"/>
    </source>
</evidence>
<keyword evidence="6" id="KW-0680">Restriction system</keyword>
<gene>
    <name evidence="9" type="ORF">VAT7223_01008</name>
</gene>
<dbReference type="GO" id="GO:0009007">
    <property type="term" value="F:site-specific DNA-methyltransferase (adenine-specific) activity"/>
    <property type="evidence" value="ECO:0007669"/>
    <property type="project" value="UniProtKB-EC"/>
</dbReference>
<dbReference type="RefSeq" id="WP_065678509.1">
    <property type="nucleotide sequence ID" value="NZ_AP025460.1"/>
</dbReference>
<evidence type="ECO:0000259" key="8">
    <source>
        <dbReference type="Pfam" id="PF02384"/>
    </source>
</evidence>
<dbReference type="PANTHER" id="PTHR42933:SF3">
    <property type="entry name" value="TYPE I RESTRICTION ENZYME MJAVIII METHYLASE SUBUNIT"/>
    <property type="match status" value="1"/>
</dbReference>
<dbReference type="EMBL" id="FLQP01000016">
    <property type="protein sequence ID" value="SBS62160.1"/>
    <property type="molecule type" value="Genomic_DNA"/>
</dbReference>
<dbReference type="GO" id="GO:0003677">
    <property type="term" value="F:DNA binding"/>
    <property type="evidence" value="ECO:0007669"/>
    <property type="project" value="InterPro"/>
</dbReference>
<dbReference type="Gene3D" id="3.40.50.150">
    <property type="entry name" value="Vaccinia Virus protein VP39"/>
    <property type="match status" value="1"/>
</dbReference>
<keyword evidence="5" id="KW-0949">S-adenosyl-L-methionine</keyword>
<organism evidence="9 10">
    <name type="scientific">Vibrio atlanticus</name>
    <dbReference type="NCBI Taxonomy" id="693153"/>
    <lineage>
        <taxon>Bacteria</taxon>
        <taxon>Pseudomonadati</taxon>
        <taxon>Pseudomonadota</taxon>
        <taxon>Gammaproteobacteria</taxon>
        <taxon>Vibrionales</taxon>
        <taxon>Vibrionaceae</taxon>
        <taxon>Vibrio</taxon>
    </lineage>
</organism>
<dbReference type="InterPro" id="IPR029063">
    <property type="entry name" value="SAM-dependent_MTases_sf"/>
</dbReference>
<accession>A0A1C3IL78</accession>
<reference evidence="10" key="1">
    <citation type="submission" date="2016-06" db="EMBL/GenBank/DDBJ databases">
        <authorList>
            <person name="Rodrigo-Torres Lidia"/>
            <person name="Arahal R.David."/>
        </authorList>
    </citation>
    <scope>NUCLEOTIDE SEQUENCE [LARGE SCALE GENOMIC DNA]</scope>
    <source>
        <strain evidence="10">CECT 7223</strain>
    </source>
</reference>
<dbReference type="InterPro" id="IPR003356">
    <property type="entry name" value="DNA_methylase_A-5"/>
</dbReference>
<keyword evidence="4" id="KW-0808">Transferase</keyword>
<dbReference type="EC" id="2.1.1.72" evidence="2"/>
<dbReference type="InterPro" id="IPR051537">
    <property type="entry name" value="DNA_Adenine_Mtase"/>
</dbReference>
<dbReference type="GO" id="GO:0008170">
    <property type="term" value="F:N-methyltransferase activity"/>
    <property type="evidence" value="ECO:0007669"/>
    <property type="project" value="InterPro"/>
</dbReference>
<comment type="similarity">
    <text evidence="1">Belongs to the N(4)/N(6)-methyltransferase family.</text>
</comment>
<evidence type="ECO:0000256" key="6">
    <source>
        <dbReference type="ARBA" id="ARBA00022747"/>
    </source>
</evidence>
<dbReference type="PANTHER" id="PTHR42933">
    <property type="entry name" value="SLR6095 PROTEIN"/>
    <property type="match status" value="1"/>
</dbReference>
<feature type="domain" description="DNA methylase adenine-specific" evidence="8">
    <location>
        <begin position="1"/>
        <end position="169"/>
    </location>
</feature>
<keyword evidence="3 9" id="KW-0489">Methyltransferase</keyword>
<dbReference type="GeneID" id="94232088"/>
<dbReference type="GO" id="GO:0009307">
    <property type="term" value="P:DNA restriction-modification system"/>
    <property type="evidence" value="ECO:0007669"/>
    <property type="project" value="UniProtKB-KW"/>
</dbReference>
<evidence type="ECO:0000313" key="9">
    <source>
        <dbReference type="EMBL" id="SBS62160.1"/>
    </source>
</evidence>
<evidence type="ECO:0000313" key="10">
    <source>
        <dbReference type="Proteomes" id="UP000092876"/>
    </source>
</evidence>
<protein>
    <recommendedName>
        <fullName evidence="2">site-specific DNA-methyltransferase (adenine-specific)</fullName>
        <ecNumber evidence="2">2.1.1.72</ecNumber>
    </recommendedName>
</protein>
<evidence type="ECO:0000256" key="1">
    <source>
        <dbReference type="ARBA" id="ARBA00006594"/>
    </source>
</evidence>